<proteinExistence type="predicted"/>
<organism evidence="1 2">
    <name type="scientific">Chitinasiproducens palmae</name>
    <dbReference type="NCBI Taxonomy" id="1770053"/>
    <lineage>
        <taxon>Bacteria</taxon>
        <taxon>Pseudomonadati</taxon>
        <taxon>Pseudomonadota</taxon>
        <taxon>Betaproteobacteria</taxon>
        <taxon>Burkholderiales</taxon>
        <taxon>Burkholderiaceae</taxon>
        <taxon>Chitinasiproducens</taxon>
    </lineage>
</organism>
<accession>A0A1H2PJ53</accession>
<keyword evidence="2" id="KW-1185">Reference proteome</keyword>
<dbReference type="EMBL" id="FNLO01000001">
    <property type="protein sequence ID" value="SDV46379.1"/>
    <property type="molecule type" value="Genomic_DNA"/>
</dbReference>
<reference evidence="2" key="1">
    <citation type="submission" date="2016-09" db="EMBL/GenBank/DDBJ databases">
        <authorList>
            <person name="Varghese N."/>
            <person name="Submissions S."/>
        </authorList>
    </citation>
    <scope>NUCLEOTIDE SEQUENCE [LARGE SCALE GENOMIC DNA]</scope>
    <source>
        <strain evidence="2">JS23</strain>
    </source>
</reference>
<name>A0A1H2PJ53_9BURK</name>
<evidence type="ECO:0000313" key="2">
    <source>
        <dbReference type="Proteomes" id="UP000243719"/>
    </source>
</evidence>
<gene>
    <name evidence="1" type="ORF">SAMN05216551_101294</name>
</gene>
<dbReference type="AlphaFoldDB" id="A0A1H2PJ53"/>
<dbReference type="Proteomes" id="UP000243719">
    <property type="component" value="Unassembled WGS sequence"/>
</dbReference>
<evidence type="ECO:0000313" key="1">
    <source>
        <dbReference type="EMBL" id="SDV46379.1"/>
    </source>
</evidence>
<sequence>MQNMQNQYRGYEIHAFAHPLGDGTYHSNVELAANDDPSRRYAFHAIEYFADMTSAVTHGEQYGAWWIDNRG</sequence>
<protein>
    <submittedName>
        <fullName evidence="1">Uncharacterized protein</fullName>
    </submittedName>
</protein>